<reference evidence="3 4" key="1">
    <citation type="journal article" date="2011" name="J. Bacteriol.">
        <title>Complete genome of the cellulolytic ruminal bacterium Ruminococcus albus 7.</title>
        <authorList>
            <person name="Suen G."/>
            <person name="Stevenson D.M."/>
            <person name="Bruce D.C."/>
            <person name="Chertkov O."/>
            <person name="Copeland A."/>
            <person name="Cheng J.F."/>
            <person name="Detter C."/>
            <person name="Detter J.C."/>
            <person name="Goodwin L.A."/>
            <person name="Han C.S."/>
            <person name="Hauser L.J."/>
            <person name="Ivanova N.N."/>
            <person name="Kyrpides N.C."/>
            <person name="Land M.L."/>
            <person name="Lapidus A."/>
            <person name="Lucas S."/>
            <person name="Ovchinnikova G."/>
            <person name="Pitluck S."/>
            <person name="Tapia R."/>
            <person name="Woyke T."/>
            <person name="Boyum J."/>
            <person name="Mead D."/>
            <person name="Weimer P.J."/>
        </authorList>
    </citation>
    <scope>NUCLEOTIDE SEQUENCE [LARGE SCALE GENOMIC DNA]</scope>
    <source>
        <strain evidence="4">ATCC 27210 / DSM 20455 / JCM 14654 / NCDO 2250 / 7</strain>
    </source>
</reference>
<evidence type="ECO:0000256" key="1">
    <source>
        <dbReference type="SAM" id="MobiDB-lite"/>
    </source>
</evidence>
<evidence type="ECO:0000259" key="2">
    <source>
        <dbReference type="Pfam" id="PF03432"/>
    </source>
</evidence>
<accession>E6UCW1</accession>
<dbReference type="RefSeq" id="WP_013498926.1">
    <property type="nucleotide sequence ID" value="NC_014833.1"/>
</dbReference>
<dbReference type="eggNOG" id="COG3843">
    <property type="taxonomic scope" value="Bacteria"/>
</dbReference>
<dbReference type="OrthoDB" id="9762440at2"/>
<dbReference type="HOGENOM" id="CLU_749836_0_0_9"/>
<dbReference type="AlphaFoldDB" id="E6UCW1"/>
<organism evidence="3 4">
    <name type="scientific">Ruminococcus albus (strain ATCC 27210 / DSM 20455 / JCM 14654 / NCDO 2250 / 7)</name>
    <dbReference type="NCBI Taxonomy" id="697329"/>
    <lineage>
        <taxon>Bacteria</taxon>
        <taxon>Bacillati</taxon>
        <taxon>Bacillota</taxon>
        <taxon>Clostridia</taxon>
        <taxon>Eubacteriales</taxon>
        <taxon>Oscillospiraceae</taxon>
        <taxon>Ruminococcus</taxon>
    </lineage>
</organism>
<protein>
    <submittedName>
        <fullName evidence="3">Relaxase/mobilization nuclease family protein</fullName>
    </submittedName>
</protein>
<evidence type="ECO:0000313" key="4">
    <source>
        <dbReference type="Proteomes" id="UP000006919"/>
    </source>
</evidence>
<dbReference type="InterPro" id="IPR005094">
    <property type="entry name" value="Endonuclease_MobA/VirD2"/>
</dbReference>
<sequence>MPFGNVNVDYAPCKSVGALKAAAEYMLGRQKQQVESGVKKTDIELYTALGCNRENFANNILVTRKLNGKSYSKHKKNTILAHKMSISFHPLDNVDHKTAFEISLDFAEHFIHSKGFEVLFAVHTDTDHVHVHFLISNCNMNTGRSYRRSQKDLYEMSEYFGRKCLEYGFTNSVRDNFYNHDMGRQKDKLTFGEAQMKKRGAESFKDELREVIRIEIADPLNHTFDDVILGLKEHYNVECRVAGNTVSYRHPQYLNKNGEPVSVRGSRLGDLYTRKGIEYELATKYTRSHAAGRIVEPVAEGAAFERGRPSGSRGQVPDHATARDCGQALRGVDELHPRYSERAPRDEREPTAPARLAGGVPAKRKKRHR</sequence>
<dbReference type="Proteomes" id="UP000006919">
    <property type="component" value="Chromosome"/>
</dbReference>
<name>E6UCW1_RUMA7</name>
<evidence type="ECO:0000313" key="3">
    <source>
        <dbReference type="EMBL" id="ADU22790.1"/>
    </source>
</evidence>
<dbReference type="Gene3D" id="3.30.930.30">
    <property type="match status" value="1"/>
</dbReference>
<feature type="domain" description="MobA/VirD2-like nuclease" evidence="2">
    <location>
        <begin position="39"/>
        <end position="168"/>
    </location>
</feature>
<gene>
    <name evidence="3" type="ordered locus">Rumal_2307</name>
</gene>
<proteinExistence type="predicted"/>
<dbReference type="STRING" id="697329.Rumal_2307"/>
<feature type="compositionally biased region" description="Basic and acidic residues" evidence="1">
    <location>
        <begin position="331"/>
        <end position="350"/>
    </location>
</feature>
<dbReference type="Pfam" id="PF03432">
    <property type="entry name" value="Relaxase"/>
    <property type="match status" value="1"/>
</dbReference>
<feature type="region of interest" description="Disordered" evidence="1">
    <location>
        <begin position="302"/>
        <end position="369"/>
    </location>
</feature>
<dbReference type="KEGG" id="ral:Rumal_2307"/>
<dbReference type="EMBL" id="CP002403">
    <property type="protein sequence ID" value="ADU22790.1"/>
    <property type="molecule type" value="Genomic_DNA"/>
</dbReference>